<dbReference type="Proteomes" id="UP000779809">
    <property type="component" value="Unassembled WGS sequence"/>
</dbReference>
<keyword evidence="1" id="KW-0732">Signal</keyword>
<evidence type="ECO:0000313" key="3">
    <source>
        <dbReference type="Proteomes" id="UP000779809"/>
    </source>
</evidence>
<dbReference type="EMBL" id="JACPNR010000009">
    <property type="protein sequence ID" value="MBI2678598.1"/>
    <property type="molecule type" value="Genomic_DNA"/>
</dbReference>
<feature type="signal peptide" evidence="1">
    <location>
        <begin position="1"/>
        <end position="17"/>
    </location>
</feature>
<gene>
    <name evidence="2" type="ORF">HYX28_07430</name>
</gene>
<sequence>MRNVLAVVLLLATTAVAQTPHVVEVFHEFDRIGAPPLWPGFEPTKTAVEVFDGTNTYLYHHPKPPEGFTPLAGAPGVVVFAGQHDSVRANTGTELNAVPTATADLSKSKATVREQAALLIHETFHVYEKQAHPKWAANEAELFTYPFEDAELLAVRRVETTELLAALNTKSDPQAMCAAIWPLDVRKQRFAKMTADAVAYERGIELNEGLAQYLEYKSIGRPYALTNADFPVEQIRQRAYATGQALAILLDRSGRDWKEAMDGKPLDVLLDESIKEDCGSLFLEHDSPDVRQAEEDVRRLVASRQQRKRDFLSAPGWRIEIVAGKEPLWPQGFDPWNVSNLGDNNILHTRWAKMGNGAGVMEALDHASLTEGVGPHPLFNGAKRFIITGLAAPPTIHEKDGKLTIAAPGAKGSFTGASVTTTGTTVVLRLP</sequence>
<evidence type="ECO:0000313" key="2">
    <source>
        <dbReference type="EMBL" id="MBI2678598.1"/>
    </source>
</evidence>
<proteinExistence type="predicted"/>
<organism evidence="2 3">
    <name type="scientific">Candidatus Korobacter versatilis</name>
    <dbReference type="NCBI Taxonomy" id="658062"/>
    <lineage>
        <taxon>Bacteria</taxon>
        <taxon>Pseudomonadati</taxon>
        <taxon>Acidobacteriota</taxon>
        <taxon>Terriglobia</taxon>
        <taxon>Terriglobales</taxon>
        <taxon>Candidatus Korobacteraceae</taxon>
        <taxon>Candidatus Korobacter</taxon>
    </lineage>
</organism>
<evidence type="ECO:0000256" key="1">
    <source>
        <dbReference type="SAM" id="SignalP"/>
    </source>
</evidence>
<accession>A0A932EQ95</accession>
<feature type="chain" id="PRO_5036954640" description="DUF1570 domain-containing protein" evidence="1">
    <location>
        <begin position="18"/>
        <end position="431"/>
    </location>
</feature>
<comment type="caution">
    <text evidence="2">The sequence shown here is derived from an EMBL/GenBank/DDBJ whole genome shotgun (WGS) entry which is preliminary data.</text>
</comment>
<dbReference type="AlphaFoldDB" id="A0A932EQ95"/>
<protein>
    <recommendedName>
        <fullName evidence="4">DUF1570 domain-containing protein</fullName>
    </recommendedName>
</protein>
<reference evidence="2" key="1">
    <citation type="submission" date="2020-07" db="EMBL/GenBank/DDBJ databases">
        <title>Huge and variable diversity of episymbiotic CPR bacteria and DPANN archaea in groundwater ecosystems.</title>
        <authorList>
            <person name="He C.Y."/>
            <person name="Keren R."/>
            <person name="Whittaker M."/>
            <person name="Farag I.F."/>
            <person name="Doudna J."/>
            <person name="Cate J.H.D."/>
            <person name="Banfield J.F."/>
        </authorList>
    </citation>
    <scope>NUCLEOTIDE SEQUENCE</scope>
    <source>
        <strain evidence="2">NC_groundwater_580_Pr5_B-0.1um_64_19</strain>
    </source>
</reference>
<name>A0A932EQ95_9BACT</name>
<evidence type="ECO:0008006" key="4">
    <source>
        <dbReference type="Google" id="ProtNLM"/>
    </source>
</evidence>